<accession>A0AAD7AY88</accession>
<dbReference type="AlphaFoldDB" id="A0AAD7AY88"/>
<dbReference type="EMBL" id="JARKIF010000117">
    <property type="protein sequence ID" value="KAJ7604025.1"/>
    <property type="molecule type" value="Genomic_DNA"/>
</dbReference>
<name>A0AAD7AY88_9AGAR</name>
<comment type="caution">
    <text evidence="1">The sequence shown here is derived from an EMBL/GenBank/DDBJ whole genome shotgun (WGS) entry which is preliminary data.</text>
</comment>
<reference evidence="1" key="1">
    <citation type="submission" date="2023-03" db="EMBL/GenBank/DDBJ databases">
        <title>Massive genome expansion in bonnet fungi (Mycena s.s.) driven by repeated elements and novel gene families across ecological guilds.</title>
        <authorList>
            <consortium name="Lawrence Berkeley National Laboratory"/>
            <person name="Harder C.B."/>
            <person name="Miyauchi S."/>
            <person name="Viragh M."/>
            <person name="Kuo A."/>
            <person name="Thoen E."/>
            <person name="Andreopoulos B."/>
            <person name="Lu D."/>
            <person name="Skrede I."/>
            <person name="Drula E."/>
            <person name="Henrissat B."/>
            <person name="Morin E."/>
            <person name="Kohler A."/>
            <person name="Barry K."/>
            <person name="LaButti K."/>
            <person name="Morin E."/>
            <person name="Salamov A."/>
            <person name="Lipzen A."/>
            <person name="Mereny Z."/>
            <person name="Hegedus B."/>
            <person name="Baldrian P."/>
            <person name="Stursova M."/>
            <person name="Weitz H."/>
            <person name="Taylor A."/>
            <person name="Grigoriev I.V."/>
            <person name="Nagy L.G."/>
            <person name="Martin F."/>
            <person name="Kauserud H."/>
        </authorList>
    </citation>
    <scope>NUCLEOTIDE SEQUENCE</scope>
    <source>
        <strain evidence="1">9284</strain>
    </source>
</reference>
<keyword evidence="2" id="KW-1185">Reference proteome</keyword>
<dbReference type="Proteomes" id="UP001221142">
    <property type="component" value="Unassembled WGS sequence"/>
</dbReference>
<organism evidence="1 2">
    <name type="scientific">Roridomyces roridus</name>
    <dbReference type="NCBI Taxonomy" id="1738132"/>
    <lineage>
        <taxon>Eukaryota</taxon>
        <taxon>Fungi</taxon>
        <taxon>Dikarya</taxon>
        <taxon>Basidiomycota</taxon>
        <taxon>Agaricomycotina</taxon>
        <taxon>Agaricomycetes</taxon>
        <taxon>Agaricomycetidae</taxon>
        <taxon>Agaricales</taxon>
        <taxon>Marasmiineae</taxon>
        <taxon>Mycenaceae</taxon>
        <taxon>Roridomyces</taxon>
    </lineage>
</organism>
<sequence>MARPQTGKSTTKVPEYCKVAGGFIPIQYPDYLKHPPAPTDSTFREQTEVTFTECLHTSCENARENAQRFLPKKMGSEGTRTIFSCILDIPDAPQIERMCELLVSDKSIGLKFTMDINPSRCSKKGNYTQWVGVGRHAEAMQRLDEGLGGSATGVEASEAHEGLQGGCSKGTRVTVPEEPLRPTYEPPVALGNCVGPMVKLEVECANLVCSDGRRCETLAVIQHIIEWEEAEEWDVQVASYLNLAVPEGERLFCWKLLIN</sequence>
<gene>
    <name evidence="1" type="ORF">FB45DRAFT_881038</name>
</gene>
<proteinExistence type="predicted"/>
<protein>
    <submittedName>
        <fullName evidence="1">Uncharacterized protein</fullName>
    </submittedName>
</protein>
<evidence type="ECO:0000313" key="2">
    <source>
        <dbReference type="Proteomes" id="UP001221142"/>
    </source>
</evidence>
<evidence type="ECO:0000313" key="1">
    <source>
        <dbReference type="EMBL" id="KAJ7604025.1"/>
    </source>
</evidence>